<organism evidence="1 2">
    <name type="scientific">Elaeophora elaphi</name>
    <dbReference type="NCBI Taxonomy" id="1147741"/>
    <lineage>
        <taxon>Eukaryota</taxon>
        <taxon>Metazoa</taxon>
        <taxon>Ecdysozoa</taxon>
        <taxon>Nematoda</taxon>
        <taxon>Chromadorea</taxon>
        <taxon>Rhabditida</taxon>
        <taxon>Spirurina</taxon>
        <taxon>Spiruromorpha</taxon>
        <taxon>Filarioidea</taxon>
        <taxon>Onchocercidae</taxon>
        <taxon>Elaeophora</taxon>
    </lineage>
</organism>
<dbReference type="WBParaSite" id="EEL_0000456301-mRNA-1">
    <property type="protein sequence ID" value="EEL_0000456301-mRNA-1"/>
    <property type="gene ID" value="EEL_0000456301"/>
</dbReference>
<protein>
    <submittedName>
        <fullName evidence="2">RRM domain-containing protein</fullName>
    </submittedName>
</protein>
<evidence type="ECO:0000313" key="2">
    <source>
        <dbReference type="WBParaSite" id="EEL_0000456301-mRNA-1"/>
    </source>
</evidence>
<evidence type="ECO:0000313" key="1">
    <source>
        <dbReference type="Proteomes" id="UP000050640"/>
    </source>
</evidence>
<dbReference type="AlphaFoldDB" id="A0A0R3RS09"/>
<reference evidence="2" key="1">
    <citation type="submission" date="2017-02" db="UniProtKB">
        <authorList>
            <consortium name="WormBaseParasite"/>
        </authorList>
    </citation>
    <scope>IDENTIFICATION</scope>
</reference>
<keyword evidence="1" id="KW-1185">Reference proteome</keyword>
<dbReference type="STRING" id="1147741.A0A0R3RS09"/>
<proteinExistence type="predicted"/>
<sequence>MQYLRSHGLINLQLMSKSIGNALFANALFTASDKFKFPNAGNASNSNGKPCSINVTDMLNMNKILSNFDDCSSDKRISNNIDSGESGWDFWSRVYDDPTLKSQITDHLHNAPTVSEMLTSEKLIRAQLIFFNVPRIGAASQQIIRSLIESECGKNIAIFDIAISNRRWRVRFYRCEDALEVFRTFNGYRFRNRLLSVRYEDYVTYKTFELGKEPSKLELESKMGYPLNMNITPSIDKSVWSATEFTQIKFFKNDLIRLLENVGRNNPGINIDDQRITQLTSRGSTLIEAMLKQWPVGLFRMCAPQVCLIGRYLSLGNRSQNAVLNKVAAESYPRIYVDAWEPFAPAVIHTKYHLVDYSCALLRHFGAQQVQVDLPWRILTTLLPSSTDWPQDSIELMNLVAKLSPHTSIFGGTLFLVSDECHRQALAQKLLHLPE</sequence>
<name>A0A0R3RS09_9BILA</name>
<accession>A0A0R3RS09</accession>
<dbReference type="Proteomes" id="UP000050640">
    <property type="component" value="Unplaced"/>
</dbReference>